<keyword evidence="2" id="KW-1133">Transmembrane helix</keyword>
<feature type="region of interest" description="Disordered" evidence="1">
    <location>
        <begin position="208"/>
        <end position="233"/>
    </location>
</feature>
<feature type="transmembrane region" description="Helical" evidence="2">
    <location>
        <begin position="37"/>
        <end position="64"/>
    </location>
</feature>
<evidence type="ECO:0000256" key="2">
    <source>
        <dbReference type="SAM" id="Phobius"/>
    </source>
</evidence>
<reference evidence="4" key="1">
    <citation type="submission" date="2025-08" db="UniProtKB">
        <authorList>
            <consortium name="RefSeq"/>
        </authorList>
    </citation>
    <scope>IDENTIFICATION</scope>
</reference>
<evidence type="ECO:0000313" key="4">
    <source>
        <dbReference type="RefSeq" id="WP_028310756.1"/>
    </source>
</evidence>
<evidence type="ECO:0000256" key="1">
    <source>
        <dbReference type="SAM" id="MobiDB-lite"/>
    </source>
</evidence>
<dbReference type="RefSeq" id="WP_028310756.1">
    <property type="nucleotide sequence ID" value="NZ_AXWS01000007.1"/>
</dbReference>
<feature type="transmembrane region" description="Helical" evidence="2">
    <location>
        <begin position="84"/>
        <end position="106"/>
    </location>
</feature>
<keyword evidence="3" id="KW-1185">Reference proteome</keyword>
<organism evidence="3 4">
    <name type="scientific">Derxia gummosa DSM 723</name>
    <dbReference type="NCBI Taxonomy" id="1121388"/>
    <lineage>
        <taxon>Bacteria</taxon>
        <taxon>Pseudomonadati</taxon>
        <taxon>Pseudomonadota</taxon>
        <taxon>Betaproteobacteria</taxon>
        <taxon>Burkholderiales</taxon>
        <taxon>Alcaligenaceae</taxon>
        <taxon>Derxia</taxon>
    </lineage>
</organism>
<proteinExistence type="predicted"/>
<accession>A0A8B6X248</accession>
<dbReference type="OrthoDB" id="2154696at2"/>
<feature type="compositionally biased region" description="Low complexity" evidence="1">
    <location>
        <begin position="208"/>
        <end position="230"/>
    </location>
</feature>
<protein>
    <submittedName>
        <fullName evidence="4">Uncharacterized protein</fullName>
    </submittedName>
</protein>
<dbReference type="Proteomes" id="UP000675920">
    <property type="component" value="Unplaced"/>
</dbReference>
<evidence type="ECO:0000313" key="3">
    <source>
        <dbReference type="Proteomes" id="UP000675920"/>
    </source>
</evidence>
<name>A0A8B6X248_9BURK</name>
<feature type="transmembrane region" description="Helical" evidence="2">
    <location>
        <begin position="118"/>
        <end position="141"/>
    </location>
</feature>
<feature type="transmembrane region" description="Helical" evidence="2">
    <location>
        <begin position="321"/>
        <end position="342"/>
    </location>
</feature>
<sequence length="352" mass="35207">MSATLPPQNPPAYRAATGPAVISAPREVALKRISWPAVFAGVILAMVIQLLLTLLGAAVGLGTLDPMQANGTPEASTFGTSAGLWWVASSLISLFIAGSVASHLAGVPTKVDGMLHGLLAWGLATLIATWLVTSTLGAVVAGTGRLVGGVVSTAATGVATVAAPAATAAAQSVMGGGNPPSMNDVSAAARELLAQTGKPELQPGALEGQARAAAGDAQNTAANAGANPQGATGGGSDADFSALIQRLMSRGDAVLNEVDREAVVNVIVARTGVSRDEANRRVDAWMGTMQAARARADQFTTQAKQQATQAADTAARVGSQAAMWAFFALLLGAVSSALGGLAGRPKRTVVTA</sequence>
<keyword evidence="2" id="KW-0812">Transmembrane</keyword>
<keyword evidence="2" id="KW-0472">Membrane</keyword>
<dbReference type="AlphaFoldDB" id="A0A8B6X248"/>